<keyword evidence="1" id="KW-0472">Membrane</keyword>
<keyword evidence="1" id="KW-1133">Transmembrane helix</keyword>
<name>A0AAN7ZP72_9PEZI</name>
<comment type="caution">
    <text evidence="2">The sequence shown here is derived from an EMBL/GenBank/DDBJ whole genome shotgun (WGS) entry which is preliminary data.</text>
</comment>
<evidence type="ECO:0000256" key="1">
    <source>
        <dbReference type="SAM" id="Phobius"/>
    </source>
</evidence>
<proteinExistence type="predicted"/>
<reference evidence="2" key="1">
    <citation type="submission" date="2023-08" db="EMBL/GenBank/DDBJ databases">
        <title>Black Yeasts Isolated from many extreme environments.</title>
        <authorList>
            <person name="Coleine C."/>
            <person name="Stajich J.E."/>
            <person name="Selbmann L."/>
        </authorList>
    </citation>
    <scope>NUCLEOTIDE SEQUENCE</scope>
    <source>
        <strain evidence="2">CCFEE 5810</strain>
    </source>
</reference>
<dbReference type="Proteomes" id="UP001310594">
    <property type="component" value="Unassembled WGS sequence"/>
</dbReference>
<gene>
    <name evidence="2" type="ORF">LTR97_004891</name>
</gene>
<dbReference type="AlphaFoldDB" id="A0AAN7ZP72"/>
<evidence type="ECO:0000313" key="3">
    <source>
        <dbReference type="Proteomes" id="UP001310594"/>
    </source>
</evidence>
<accession>A0AAN7ZP72</accession>
<feature type="transmembrane region" description="Helical" evidence="1">
    <location>
        <begin position="20"/>
        <end position="42"/>
    </location>
</feature>
<dbReference type="EMBL" id="JAVRQU010000006">
    <property type="protein sequence ID" value="KAK5702071.1"/>
    <property type="molecule type" value="Genomic_DNA"/>
</dbReference>
<sequence length="62" mass="6895">MAFHNEVIIPRYLVQVDTEGIISLLALLGLLAFFQVTFGRLVHPGMDKQREDRMSYGSSAAA</sequence>
<evidence type="ECO:0000313" key="2">
    <source>
        <dbReference type="EMBL" id="KAK5702071.1"/>
    </source>
</evidence>
<protein>
    <submittedName>
        <fullName evidence="2">Uncharacterized protein</fullName>
    </submittedName>
</protein>
<organism evidence="2 3">
    <name type="scientific">Elasticomyces elasticus</name>
    <dbReference type="NCBI Taxonomy" id="574655"/>
    <lineage>
        <taxon>Eukaryota</taxon>
        <taxon>Fungi</taxon>
        <taxon>Dikarya</taxon>
        <taxon>Ascomycota</taxon>
        <taxon>Pezizomycotina</taxon>
        <taxon>Dothideomycetes</taxon>
        <taxon>Dothideomycetidae</taxon>
        <taxon>Mycosphaerellales</taxon>
        <taxon>Teratosphaeriaceae</taxon>
        <taxon>Elasticomyces</taxon>
    </lineage>
</organism>
<keyword evidence="1" id="KW-0812">Transmembrane</keyword>